<evidence type="ECO:0000256" key="2">
    <source>
        <dbReference type="SAM" id="Phobius"/>
    </source>
</evidence>
<feature type="compositionally biased region" description="Basic and acidic residues" evidence="1">
    <location>
        <begin position="151"/>
        <end position="161"/>
    </location>
</feature>
<reference evidence="5" key="1">
    <citation type="journal article" date="2010" name="Science">
        <title>Signatures of adaptation to obligate biotrophy in the Hyaloperonospora arabidopsidis genome.</title>
        <authorList>
            <person name="Baxter L."/>
            <person name="Tripathy S."/>
            <person name="Ishaque N."/>
            <person name="Boot N."/>
            <person name="Cabral A."/>
            <person name="Kemen E."/>
            <person name="Thines M."/>
            <person name="Ah-Fong A."/>
            <person name="Anderson R."/>
            <person name="Badejoko W."/>
            <person name="Bittner-Eddy P."/>
            <person name="Boore J.L."/>
            <person name="Chibucos M.C."/>
            <person name="Coates M."/>
            <person name="Dehal P."/>
            <person name="Delehaunty K."/>
            <person name="Dong S."/>
            <person name="Downton P."/>
            <person name="Dumas B."/>
            <person name="Fabro G."/>
            <person name="Fronick C."/>
            <person name="Fuerstenberg S.I."/>
            <person name="Fulton L."/>
            <person name="Gaulin E."/>
            <person name="Govers F."/>
            <person name="Hughes L."/>
            <person name="Humphray S."/>
            <person name="Jiang R.H."/>
            <person name="Judelson H."/>
            <person name="Kamoun S."/>
            <person name="Kyung K."/>
            <person name="Meijer H."/>
            <person name="Minx P."/>
            <person name="Morris P."/>
            <person name="Nelson J."/>
            <person name="Phuntumart V."/>
            <person name="Qutob D."/>
            <person name="Rehmany A."/>
            <person name="Rougon-Cardoso A."/>
            <person name="Ryden P."/>
            <person name="Torto-Alalibo T."/>
            <person name="Studholme D."/>
            <person name="Wang Y."/>
            <person name="Win J."/>
            <person name="Wood J."/>
            <person name="Clifton S.W."/>
            <person name="Rogers J."/>
            <person name="Van den Ackerveken G."/>
            <person name="Jones J.D."/>
            <person name="McDowell J.M."/>
            <person name="Beynon J."/>
            <person name="Tyler B.M."/>
        </authorList>
    </citation>
    <scope>NUCLEOTIDE SEQUENCE [LARGE SCALE GENOMIC DNA]</scope>
    <source>
        <strain evidence="5">Emoy2</strain>
    </source>
</reference>
<evidence type="ECO:0000256" key="3">
    <source>
        <dbReference type="SAM" id="SignalP"/>
    </source>
</evidence>
<evidence type="ECO:0008006" key="6">
    <source>
        <dbReference type="Google" id="ProtNLM"/>
    </source>
</evidence>
<sequence length="287" mass="32489">MLVRRRWLLLWLLVVVATSERAPRARNGDQLVTVTLVDGTTRELTTDEFGELAKQRAESQKEQLDKSDGAHWRHAETAQLATLDPSLALHIELARRAFVVLQRHGYAQGYALSGFSEQETRQAASDYYVELVLEATRDETSGVEAKTGTGTRRDTDEGKEETPLRLEVQLLLDGQQRFSVLAAWELSDEEPPRGQKRRSRLMRLSIQPTVAMLEREAARERSKAAVATWLLAGGLGLVAAGVLVMYNTRNPMPTVKPRRRSSDVWELVDENDRPIKMDKRDDKSKRE</sequence>
<feature type="chain" id="PRO_5004049115" description="RxLR effector candidate protein" evidence="3">
    <location>
        <begin position="20"/>
        <end position="287"/>
    </location>
</feature>
<feature type="region of interest" description="Disordered" evidence="1">
    <location>
        <begin position="140"/>
        <end position="161"/>
    </location>
</feature>
<name>M4BZV3_HYAAE</name>
<reference evidence="4" key="2">
    <citation type="submission" date="2015-06" db="UniProtKB">
        <authorList>
            <consortium name="EnsemblProtists"/>
        </authorList>
    </citation>
    <scope>IDENTIFICATION</scope>
    <source>
        <strain evidence="4">Emoy2</strain>
    </source>
</reference>
<accession>M4BZV3</accession>
<keyword evidence="2" id="KW-1133">Transmembrane helix</keyword>
<dbReference type="Proteomes" id="UP000011713">
    <property type="component" value="Unassembled WGS sequence"/>
</dbReference>
<keyword evidence="2" id="KW-0472">Membrane</keyword>
<dbReference type="HOGENOM" id="CLU_861890_0_0_1"/>
<dbReference type="EMBL" id="JH598067">
    <property type="status" value="NOT_ANNOTATED_CDS"/>
    <property type="molecule type" value="Genomic_DNA"/>
</dbReference>
<feature type="signal peptide" evidence="3">
    <location>
        <begin position="1"/>
        <end position="19"/>
    </location>
</feature>
<keyword evidence="5" id="KW-1185">Reference proteome</keyword>
<organism evidence="4 5">
    <name type="scientific">Hyaloperonospora arabidopsidis (strain Emoy2)</name>
    <name type="common">Downy mildew agent</name>
    <name type="synonym">Peronospora arabidopsidis</name>
    <dbReference type="NCBI Taxonomy" id="559515"/>
    <lineage>
        <taxon>Eukaryota</taxon>
        <taxon>Sar</taxon>
        <taxon>Stramenopiles</taxon>
        <taxon>Oomycota</taxon>
        <taxon>Peronosporomycetes</taxon>
        <taxon>Peronosporales</taxon>
        <taxon>Peronosporaceae</taxon>
        <taxon>Hyaloperonospora</taxon>
    </lineage>
</organism>
<proteinExistence type="predicted"/>
<dbReference type="OMA" id="HGYARGY"/>
<dbReference type="eggNOG" id="ENOG502S3XC">
    <property type="taxonomic scope" value="Eukaryota"/>
</dbReference>
<keyword evidence="3" id="KW-0732">Signal</keyword>
<evidence type="ECO:0000256" key="1">
    <source>
        <dbReference type="SAM" id="MobiDB-lite"/>
    </source>
</evidence>
<dbReference type="EnsemblProtists" id="HpaT812127">
    <property type="protein sequence ID" value="HpaP812127"/>
    <property type="gene ID" value="HpaG812127"/>
</dbReference>
<dbReference type="VEuPathDB" id="FungiDB:HpaG812127"/>
<protein>
    <recommendedName>
        <fullName evidence="6">RxLR effector candidate protein</fullName>
    </recommendedName>
</protein>
<feature type="transmembrane region" description="Helical" evidence="2">
    <location>
        <begin position="226"/>
        <end position="246"/>
    </location>
</feature>
<dbReference type="InParanoid" id="M4BZV3"/>
<keyword evidence="2" id="KW-0812">Transmembrane</keyword>
<dbReference type="AlphaFoldDB" id="M4BZV3"/>
<evidence type="ECO:0000313" key="5">
    <source>
        <dbReference type="Proteomes" id="UP000011713"/>
    </source>
</evidence>
<evidence type="ECO:0000313" key="4">
    <source>
        <dbReference type="EnsemblProtists" id="HpaP812127"/>
    </source>
</evidence>